<evidence type="ECO:0000256" key="2">
    <source>
        <dbReference type="ARBA" id="ARBA00005417"/>
    </source>
</evidence>
<reference evidence="10" key="1">
    <citation type="journal article" date="2019" name="Int. J. Syst. Evol. Microbiol.">
        <title>The Global Catalogue of Microorganisms (GCM) 10K type strain sequencing project: providing services to taxonomists for standard genome sequencing and annotation.</title>
        <authorList>
            <consortium name="The Broad Institute Genomics Platform"/>
            <consortium name="The Broad Institute Genome Sequencing Center for Infectious Disease"/>
            <person name="Wu L."/>
            <person name="Ma J."/>
        </authorList>
    </citation>
    <scope>NUCLEOTIDE SEQUENCE [LARGE SCALE GENOMIC DNA]</scope>
    <source>
        <strain evidence="10">JCM 14330</strain>
    </source>
</reference>
<dbReference type="Proteomes" id="UP001501706">
    <property type="component" value="Unassembled WGS sequence"/>
</dbReference>
<evidence type="ECO:0000256" key="3">
    <source>
        <dbReference type="ARBA" id="ARBA00022448"/>
    </source>
</evidence>
<dbReference type="InterPro" id="IPR017871">
    <property type="entry name" value="ABC_transporter-like_CS"/>
</dbReference>
<dbReference type="InterPro" id="IPR050166">
    <property type="entry name" value="ABC_transporter_ATP-bind"/>
</dbReference>
<gene>
    <name evidence="9" type="ORF">GCM10009097_16540</name>
</gene>
<evidence type="ECO:0000256" key="6">
    <source>
        <dbReference type="ARBA" id="ARBA00022840"/>
    </source>
</evidence>
<dbReference type="PANTHER" id="PTHR42788:SF7">
    <property type="entry name" value="NITRATE ABC TRANSPORTER ATP-BINDING PROTEIN"/>
    <property type="match status" value="1"/>
</dbReference>
<dbReference type="InterPro" id="IPR003593">
    <property type="entry name" value="AAA+_ATPase"/>
</dbReference>
<evidence type="ECO:0000256" key="5">
    <source>
        <dbReference type="ARBA" id="ARBA00022741"/>
    </source>
</evidence>
<dbReference type="Gene3D" id="3.40.50.300">
    <property type="entry name" value="P-loop containing nucleotide triphosphate hydrolases"/>
    <property type="match status" value="1"/>
</dbReference>
<keyword evidence="10" id="KW-1185">Reference proteome</keyword>
<keyword evidence="6 9" id="KW-0067">ATP-binding</keyword>
<dbReference type="Pfam" id="PF00005">
    <property type="entry name" value="ABC_tran"/>
    <property type="match status" value="1"/>
</dbReference>
<dbReference type="PANTHER" id="PTHR42788">
    <property type="entry name" value="TAURINE IMPORT ATP-BINDING PROTEIN-RELATED"/>
    <property type="match status" value="1"/>
</dbReference>
<dbReference type="EMBL" id="BAAAEN010000005">
    <property type="protein sequence ID" value="GAA0500687.1"/>
    <property type="molecule type" value="Genomic_DNA"/>
</dbReference>
<organism evidence="9 10">
    <name type="scientific">Pigmentiphaga daeguensis</name>
    <dbReference type="NCBI Taxonomy" id="414049"/>
    <lineage>
        <taxon>Bacteria</taxon>
        <taxon>Pseudomonadati</taxon>
        <taxon>Pseudomonadota</taxon>
        <taxon>Betaproteobacteria</taxon>
        <taxon>Burkholderiales</taxon>
        <taxon>Alcaligenaceae</taxon>
        <taxon>Pigmentiphaga</taxon>
    </lineage>
</organism>
<evidence type="ECO:0000256" key="4">
    <source>
        <dbReference type="ARBA" id="ARBA00022475"/>
    </source>
</evidence>
<dbReference type="SUPFAM" id="SSF52540">
    <property type="entry name" value="P-loop containing nucleoside triphosphate hydrolases"/>
    <property type="match status" value="1"/>
</dbReference>
<protein>
    <submittedName>
        <fullName evidence="9">ABC transporter ATP-binding protein</fullName>
    </submittedName>
</protein>
<evidence type="ECO:0000313" key="9">
    <source>
        <dbReference type="EMBL" id="GAA0500687.1"/>
    </source>
</evidence>
<dbReference type="SMART" id="SM00382">
    <property type="entry name" value="AAA"/>
    <property type="match status" value="1"/>
</dbReference>
<dbReference type="InterPro" id="IPR027417">
    <property type="entry name" value="P-loop_NTPase"/>
</dbReference>
<dbReference type="InterPro" id="IPR003439">
    <property type="entry name" value="ABC_transporter-like_ATP-bd"/>
</dbReference>
<keyword evidence="3" id="KW-0813">Transport</keyword>
<evidence type="ECO:0000313" key="10">
    <source>
        <dbReference type="Proteomes" id="UP001501706"/>
    </source>
</evidence>
<accession>A0ABP3LGY9</accession>
<comment type="caution">
    <text evidence="9">The sequence shown here is derived from an EMBL/GenBank/DDBJ whole genome shotgun (WGS) entry which is preliminary data.</text>
</comment>
<dbReference type="PROSITE" id="PS00211">
    <property type="entry name" value="ABC_TRANSPORTER_1"/>
    <property type="match status" value="1"/>
</dbReference>
<comment type="similarity">
    <text evidence="2">Belongs to the ABC transporter superfamily.</text>
</comment>
<keyword evidence="4" id="KW-1003">Cell membrane</keyword>
<comment type="subcellular location">
    <subcellularLocation>
        <location evidence="1">Cell membrane</location>
        <topology evidence="1">Peripheral membrane protein</topology>
    </subcellularLocation>
</comment>
<evidence type="ECO:0000256" key="7">
    <source>
        <dbReference type="ARBA" id="ARBA00023136"/>
    </source>
</evidence>
<sequence>MNVLPYQGFIPMLNVHQLQKIFHAGTPDERVAIDGVSLTLRRGDFAVVVGGNGAGKSTLLNMLAGEVLPDAGFIRIDDQEITRLPTYKRAKYISRVFQDPSVGTAAALSIEENLAVAARRGAKRTFGRGLTTAMMAEFRARLETFGLGLENRMKAQAGLLSGGQRQALSLLMAVLREPQLLLLDEHTAALDPKTAEKVMQVTSRVVAETGLTTLMVTHNMSHAITYGDRLIMMQQGRIIADLTGEQKRGMTVERLVAAFDDESHLLAAA</sequence>
<dbReference type="PROSITE" id="PS50893">
    <property type="entry name" value="ABC_TRANSPORTER_2"/>
    <property type="match status" value="1"/>
</dbReference>
<evidence type="ECO:0000256" key="1">
    <source>
        <dbReference type="ARBA" id="ARBA00004202"/>
    </source>
</evidence>
<name>A0ABP3LGY9_9BURK</name>
<dbReference type="GO" id="GO:0005524">
    <property type="term" value="F:ATP binding"/>
    <property type="evidence" value="ECO:0007669"/>
    <property type="project" value="UniProtKB-KW"/>
</dbReference>
<keyword evidence="5" id="KW-0547">Nucleotide-binding</keyword>
<keyword evidence="7" id="KW-0472">Membrane</keyword>
<evidence type="ECO:0000259" key="8">
    <source>
        <dbReference type="PROSITE" id="PS50893"/>
    </source>
</evidence>
<feature type="domain" description="ABC transporter" evidence="8">
    <location>
        <begin position="16"/>
        <end position="260"/>
    </location>
</feature>
<proteinExistence type="inferred from homology"/>